<feature type="region of interest" description="Disordered" evidence="1">
    <location>
        <begin position="49"/>
        <end position="73"/>
    </location>
</feature>
<evidence type="ECO:0000313" key="3">
    <source>
        <dbReference type="Proteomes" id="UP001190700"/>
    </source>
</evidence>
<protein>
    <submittedName>
        <fullName evidence="2">Uncharacterized protein</fullName>
    </submittedName>
</protein>
<comment type="caution">
    <text evidence="2">The sequence shown here is derived from an EMBL/GenBank/DDBJ whole genome shotgun (WGS) entry which is preliminary data.</text>
</comment>
<sequence>MGEDVRERCLREVKASQHNGRLLPAIAAPPEKKKVAHFPAVDIRTFQASRLDKTKAPSSTEPAAGAGEKPAGSALKKLSERRKTGHFSGLGAKLGIQRKKNNLVNLFKAQDEFDLEQLASKPRKPLGDYSKKIQQVYAANPASHNVEAAHAVVARMKQVAGEAKVPLDNLEDAPHSSQKMKEFWEAREDIRWSRPFFVYPIPKKVAPAKVHVEKEVEQMVEKPKWNIDVSVFHPRKEESDARDYYETEGVRKRSLNLDWKRTVGKTRFIKAITRADTGVQWGEDSVEKELVEIKTAISRAYPVLYNAYYYFCVTGTDIGESAFSMSFNQWTEFLKDSEIPHPKSKNCNMANCDNIFVVSNFEEEKSNLTRKEAAAQKLLADENDDRALMRFEFVEAVVRLAIAKHGMKTDTDDVSEAVDMLLEREIIPNLCPEATEDADVFRHERLYNEENDLVLHEHQTFLRACYNLFKQLGLKQKHSHLGMEGFLNMLEASSLLGPATGFSKREAKLVMIWSKMSVVDEIRHRNRAVSLTFVDFLEAVGRVADWISMPNPEDLEKFYDPELNPAGSPSLLYEFYTKAPTSEQERLRRASAEFGNTRTRPLHIKLSQVIEVMYYSLKAQFGGADEASVAGKLNSMARMLG</sequence>
<name>A0AAE0F688_9CHLO</name>
<evidence type="ECO:0000313" key="2">
    <source>
        <dbReference type="EMBL" id="KAK3251875.1"/>
    </source>
</evidence>
<feature type="compositionally biased region" description="Low complexity" evidence="1">
    <location>
        <begin position="61"/>
        <end position="73"/>
    </location>
</feature>
<gene>
    <name evidence="2" type="ORF">CYMTET_38797</name>
</gene>
<dbReference type="Proteomes" id="UP001190700">
    <property type="component" value="Unassembled WGS sequence"/>
</dbReference>
<organism evidence="2 3">
    <name type="scientific">Cymbomonas tetramitiformis</name>
    <dbReference type="NCBI Taxonomy" id="36881"/>
    <lineage>
        <taxon>Eukaryota</taxon>
        <taxon>Viridiplantae</taxon>
        <taxon>Chlorophyta</taxon>
        <taxon>Pyramimonadophyceae</taxon>
        <taxon>Pyramimonadales</taxon>
        <taxon>Pyramimonadaceae</taxon>
        <taxon>Cymbomonas</taxon>
    </lineage>
</organism>
<dbReference type="AlphaFoldDB" id="A0AAE0F688"/>
<dbReference type="EMBL" id="LGRX02025771">
    <property type="protein sequence ID" value="KAK3251875.1"/>
    <property type="molecule type" value="Genomic_DNA"/>
</dbReference>
<accession>A0AAE0F688</accession>
<keyword evidence="3" id="KW-1185">Reference proteome</keyword>
<evidence type="ECO:0000256" key="1">
    <source>
        <dbReference type="SAM" id="MobiDB-lite"/>
    </source>
</evidence>
<proteinExistence type="predicted"/>
<reference evidence="2 3" key="1">
    <citation type="journal article" date="2015" name="Genome Biol. Evol.">
        <title>Comparative Genomics of a Bacterivorous Green Alga Reveals Evolutionary Causalities and Consequences of Phago-Mixotrophic Mode of Nutrition.</title>
        <authorList>
            <person name="Burns J.A."/>
            <person name="Paasch A."/>
            <person name="Narechania A."/>
            <person name="Kim E."/>
        </authorList>
    </citation>
    <scope>NUCLEOTIDE SEQUENCE [LARGE SCALE GENOMIC DNA]</scope>
    <source>
        <strain evidence="2 3">PLY_AMNH</strain>
    </source>
</reference>